<name>A0A6J1R5L4_9HYME</name>
<dbReference type="Proteomes" id="UP000504618">
    <property type="component" value="Unplaced"/>
</dbReference>
<dbReference type="InterPro" id="IPR049012">
    <property type="entry name" value="Mutator_transp_dom"/>
</dbReference>
<evidence type="ECO:0000313" key="2">
    <source>
        <dbReference type="Proteomes" id="UP000504618"/>
    </source>
</evidence>
<reference evidence="3 4" key="1">
    <citation type="submission" date="2025-04" db="UniProtKB">
        <authorList>
            <consortium name="RefSeq"/>
        </authorList>
    </citation>
    <scope>IDENTIFICATION</scope>
    <source>
        <tissue evidence="3 4">Whole body</tissue>
    </source>
</reference>
<dbReference type="RefSeq" id="XP_024883862.1">
    <property type="nucleotide sequence ID" value="XM_025028094.1"/>
</dbReference>
<dbReference type="AlphaFoldDB" id="A0A6J1R5L4"/>
<protein>
    <submittedName>
        <fullName evidence="3">Uncharacterized protein LOC112462339</fullName>
    </submittedName>
    <submittedName>
        <fullName evidence="4">Uncharacterized protein LOC112466197</fullName>
    </submittedName>
</protein>
<sequence length="207" mass="23227">MLICKDCKKNVTFGETGSRGLGFKIAVTCSCGVRKIDSGPFINSAFEINRKIIFVMRLLGVCKEGINLFCGLMDMCQNFHREVYYAAVENIYTASKGVFHTLCHKAVKEEMEVNMQKGKPSQNLIVFDDGTWKKRGFSSLFGVTTLIGQNTGKIIDLVVKSSHCQSCIFWKNKKGTVEYSEWFEDHKETCSINHSGSSGKMEVDSMK</sequence>
<accession>A0A6J1R5L4</accession>
<feature type="domain" description="Mutator-like transposase" evidence="1">
    <location>
        <begin position="15"/>
        <end position="206"/>
    </location>
</feature>
<keyword evidence="2" id="KW-1185">Reference proteome</keyword>
<evidence type="ECO:0000313" key="4">
    <source>
        <dbReference type="RefSeq" id="XP_024889917.1"/>
    </source>
</evidence>
<dbReference type="RefSeq" id="XP_024889917.1">
    <property type="nucleotide sequence ID" value="XM_025034149.1"/>
</dbReference>
<dbReference type="Pfam" id="PF20700">
    <property type="entry name" value="Mutator"/>
    <property type="match status" value="1"/>
</dbReference>
<evidence type="ECO:0000313" key="3">
    <source>
        <dbReference type="RefSeq" id="XP_024883862.1"/>
    </source>
</evidence>
<organism evidence="2 4">
    <name type="scientific">Temnothorax curvispinosus</name>
    <dbReference type="NCBI Taxonomy" id="300111"/>
    <lineage>
        <taxon>Eukaryota</taxon>
        <taxon>Metazoa</taxon>
        <taxon>Ecdysozoa</taxon>
        <taxon>Arthropoda</taxon>
        <taxon>Hexapoda</taxon>
        <taxon>Insecta</taxon>
        <taxon>Pterygota</taxon>
        <taxon>Neoptera</taxon>
        <taxon>Endopterygota</taxon>
        <taxon>Hymenoptera</taxon>
        <taxon>Apocrita</taxon>
        <taxon>Aculeata</taxon>
        <taxon>Formicoidea</taxon>
        <taxon>Formicidae</taxon>
        <taxon>Myrmicinae</taxon>
        <taxon>Temnothorax</taxon>
    </lineage>
</organism>
<gene>
    <name evidence="4" type="primary">LOC112466197</name>
    <name evidence="3" type="synonym">LOC112462339</name>
</gene>
<dbReference type="GeneID" id="112466197"/>
<evidence type="ECO:0000259" key="1">
    <source>
        <dbReference type="Pfam" id="PF20700"/>
    </source>
</evidence>
<proteinExistence type="predicted"/>
<dbReference type="OrthoDB" id="7555093at2759"/>